<dbReference type="InterPro" id="IPR000182">
    <property type="entry name" value="GNAT_dom"/>
</dbReference>
<dbReference type="KEGG" id="mhw:ACT01_12935"/>
<dbReference type="Proteomes" id="UP001605989">
    <property type="component" value="Unassembled WGS sequence"/>
</dbReference>
<accession>A0A848BYE7</accession>
<reference evidence="5 6" key="1">
    <citation type="submission" date="2020-04" db="EMBL/GenBank/DDBJ databases">
        <authorList>
            <person name="Hitch T.C.A."/>
            <person name="Wylensek D."/>
            <person name="Clavel T."/>
        </authorList>
    </citation>
    <scope>NUCLEOTIDE SEQUENCE [LARGE SCALE GENOMIC DNA]</scope>
    <source>
        <strain evidence="5 6">Oil-RF-744-FAT-WT-6-1</strain>
    </source>
</reference>
<feature type="domain" description="N-acetyltransferase" evidence="3">
    <location>
        <begin position="1"/>
        <end position="140"/>
    </location>
</feature>
<reference evidence="4 7" key="2">
    <citation type="submission" date="2024-10" db="EMBL/GenBank/DDBJ databases">
        <authorList>
            <person name="Sang B.-I."/>
            <person name="Prabhaharan D."/>
        </authorList>
    </citation>
    <scope>NUCLEOTIDE SEQUENCE [LARGE SCALE GENOMIC DNA]</scope>
    <source>
        <strain evidence="4 7">MH</strain>
    </source>
</reference>
<dbReference type="GO" id="GO:0016747">
    <property type="term" value="F:acyltransferase activity, transferring groups other than amino-acyl groups"/>
    <property type="evidence" value="ECO:0007669"/>
    <property type="project" value="InterPro"/>
</dbReference>
<keyword evidence="7" id="KW-1185">Reference proteome</keyword>
<dbReference type="PANTHER" id="PTHR43877:SF2">
    <property type="entry name" value="AMINOALKYLPHOSPHONATE N-ACETYLTRANSFERASE-RELATED"/>
    <property type="match status" value="1"/>
</dbReference>
<dbReference type="EMBL" id="JBIEKR010000002">
    <property type="protein sequence ID" value="MFG6272190.1"/>
    <property type="molecule type" value="Genomic_DNA"/>
</dbReference>
<evidence type="ECO:0000313" key="7">
    <source>
        <dbReference type="Proteomes" id="UP001605989"/>
    </source>
</evidence>
<evidence type="ECO:0000313" key="4">
    <source>
        <dbReference type="EMBL" id="MFG6272190.1"/>
    </source>
</evidence>
<sequence length="140" mass="16529">MFRKSTIHDLQGVYELICQLVRRELDRDMFARVYAEQMENDDYYCLVAEKDGKLYAVLNLRFDRQLHHCGNCAEIVEFFVSEDARSQGTGAQMVRLAEEEAVKRQCVLIEVTSNKARVHAHRFYMREGMEQTHAKFVREF</sequence>
<dbReference type="SUPFAM" id="SSF55729">
    <property type="entry name" value="Acyl-CoA N-acyltransferases (Nat)"/>
    <property type="match status" value="1"/>
</dbReference>
<dbReference type="EC" id="2.3.1.-" evidence="4"/>
<dbReference type="InterPro" id="IPR050832">
    <property type="entry name" value="Bact_Acetyltransf"/>
</dbReference>
<dbReference type="PANTHER" id="PTHR43877">
    <property type="entry name" value="AMINOALKYLPHOSPHONATE N-ACETYLTRANSFERASE-RELATED-RELATED"/>
    <property type="match status" value="1"/>
</dbReference>
<dbReference type="RefSeq" id="WP_059076532.1">
    <property type="nucleotide sequence ID" value="NZ_CP011940.1"/>
</dbReference>
<gene>
    <name evidence="4" type="ORF">ACGTZG_03210</name>
    <name evidence="5" type="ORF">HF872_01830</name>
</gene>
<dbReference type="Gene3D" id="3.40.630.30">
    <property type="match status" value="1"/>
</dbReference>
<dbReference type="PROSITE" id="PS51186">
    <property type="entry name" value="GNAT"/>
    <property type="match status" value="1"/>
</dbReference>
<dbReference type="AlphaFoldDB" id="A0A848BYE7"/>
<keyword evidence="1 5" id="KW-0808">Transferase</keyword>
<protein>
    <submittedName>
        <fullName evidence="5">GNAT family N-acetyltransferase</fullName>
        <ecNumber evidence="4">2.3.1.-</ecNumber>
    </submittedName>
</protein>
<keyword evidence="2 4" id="KW-0012">Acyltransferase</keyword>
<dbReference type="CDD" id="cd04301">
    <property type="entry name" value="NAT_SF"/>
    <property type="match status" value="1"/>
</dbReference>
<dbReference type="Pfam" id="PF00583">
    <property type="entry name" value="Acetyltransf_1"/>
    <property type="match status" value="1"/>
</dbReference>
<evidence type="ECO:0000259" key="3">
    <source>
        <dbReference type="PROSITE" id="PS51186"/>
    </source>
</evidence>
<evidence type="ECO:0000313" key="5">
    <source>
        <dbReference type="EMBL" id="NME27373.1"/>
    </source>
</evidence>
<dbReference type="InterPro" id="IPR016181">
    <property type="entry name" value="Acyl_CoA_acyltransferase"/>
</dbReference>
<dbReference type="Proteomes" id="UP000591071">
    <property type="component" value="Unassembled WGS sequence"/>
</dbReference>
<name>A0A848BYE7_9FIRM</name>
<dbReference type="EMBL" id="JABAFG010000002">
    <property type="protein sequence ID" value="NME27373.1"/>
    <property type="molecule type" value="Genomic_DNA"/>
</dbReference>
<proteinExistence type="predicted"/>
<evidence type="ECO:0000313" key="6">
    <source>
        <dbReference type="Proteomes" id="UP000591071"/>
    </source>
</evidence>
<organism evidence="5 6">
    <name type="scientific">Megasphaera hexanoica</name>
    <dbReference type="NCBI Taxonomy" id="1675036"/>
    <lineage>
        <taxon>Bacteria</taxon>
        <taxon>Bacillati</taxon>
        <taxon>Bacillota</taxon>
        <taxon>Negativicutes</taxon>
        <taxon>Veillonellales</taxon>
        <taxon>Veillonellaceae</taxon>
        <taxon>Megasphaera</taxon>
    </lineage>
</organism>
<evidence type="ECO:0000256" key="1">
    <source>
        <dbReference type="ARBA" id="ARBA00022679"/>
    </source>
</evidence>
<evidence type="ECO:0000256" key="2">
    <source>
        <dbReference type="ARBA" id="ARBA00023315"/>
    </source>
</evidence>
<dbReference type="OrthoDB" id="9792929at2"/>
<comment type="caution">
    <text evidence="5">The sequence shown here is derived from an EMBL/GenBank/DDBJ whole genome shotgun (WGS) entry which is preliminary data.</text>
</comment>